<evidence type="ECO:0000256" key="1">
    <source>
        <dbReference type="SAM" id="MobiDB-lite"/>
    </source>
</evidence>
<evidence type="ECO:0000313" key="4">
    <source>
        <dbReference type="EMBL" id="AQL09058.1"/>
    </source>
</evidence>
<proteinExistence type="predicted"/>
<dbReference type="InterPro" id="IPR011051">
    <property type="entry name" value="RmlC_Cupin_sf"/>
</dbReference>
<dbReference type="PANTHER" id="PTHR31189">
    <property type="entry name" value="OS03G0336100 PROTEIN-RELATED"/>
    <property type="match status" value="1"/>
</dbReference>
<dbReference type="EMBL" id="CM000785">
    <property type="protein sequence ID" value="AQL09058.1"/>
    <property type="molecule type" value="Genomic_DNA"/>
</dbReference>
<keyword evidence="2" id="KW-0732">Signal</keyword>
<dbReference type="CDD" id="cd02244">
    <property type="entry name" value="cupin_7S_vicilin-like_N"/>
    <property type="match status" value="1"/>
</dbReference>
<dbReference type="AlphaFoldDB" id="A0A1D6PIB0"/>
<evidence type="ECO:0000256" key="2">
    <source>
        <dbReference type="SAM" id="SignalP"/>
    </source>
</evidence>
<dbReference type="SUPFAM" id="SSF51182">
    <property type="entry name" value="RmlC-like cupins"/>
    <property type="match status" value="2"/>
</dbReference>
<reference evidence="4" key="1">
    <citation type="submission" date="2015-12" db="EMBL/GenBank/DDBJ databases">
        <title>Update maize B73 reference genome by single molecule sequencing technologies.</title>
        <authorList>
            <consortium name="Maize Genome Sequencing Project"/>
            <person name="Ware D."/>
        </authorList>
    </citation>
    <scope>NUCLEOTIDE SEQUENCE</scope>
    <source>
        <tissue evidence="4">Seedling</tissue>
    </source>
</reference>
<dbReference type="ExpressionAtlas" id="A0A1D6PIB0">
    <property type="expression patterns" value="baseline"/>
</dbReference>
<feature type="compositionally biased region" description="Acidic residues" evidence="1">
    <location>
        <begin position="535"/>
        <end position="546"/>
    </location>
</feature>
<sequence>MAVATTARWLLLLAVVSAAAASGKHERWRVGGQVVEKERRRVVAESEAGSVSAVDVADAAGTAYRLHFITMDPGALFLPVQLHADMVFYVHSGRGKVTSIEEESSEQSSLEVERGDVYNFEQGSILYIQSYPNASRQRLRIYAIFTSEGINADDPSKPKVEAYSSVSNLVKGFETDVLRLGFGVKPEVVEAIKSAKTPPPIIAYNPEEEKGDKKPGWTENIIDALLGVRDPEEFLNKKKKKKDKHKDKKSKSKAFNFYSGKPDVQNCYGWSRMMTSKDLDALHGSSIGMFMVNLTTGSMMGPHWNPKATEIAIVTEGSGIVQTVCPSSSSSSSSPSGGSSGDHHHGHKRRGGPGGRGDEGEGEGGRARWQCRNSVFRVKEGDVFVVPRFHPMAQMSFNDDSFVFVGFSTHMGQNHPQFLAGKGSVLQAIGKKVLALALGQRDPTAVDKLLSAQRESTILPCVSCAEELAEKAEEERKRREEEGGGKGKGPGEREKEKERREREEKEKEEEREREREEKERKEREREEKERKEREREEEERREEEEGGDKPPYRLSKKLKKRYHARAGVFSRSG</sequence>
<feature type="region of interest" description="Disordered" evidence="1">
    <location>
        <begin position="323"/>
        <end position="366"/>
    </location>
</feature>
<dbReference type="InterPro" id="IPR014710">
    <property type="entry name" value="RmlC-like_jellyroll"/>
</dbReference>
<feature type="chain" id="PRO_5010807754" evidence="2">
    <location>
        <begin position="22"/>
        <end position="573"/>
    </location>
</feature>
<feature type="compositionally biased region" description="Basic and acidic residues" evidence="1">
    <location>
        <begin position="356"/>
        <end position="366"/>
    </location>
</feature>
<feature type="compositionally biased region" description="Basic and acidic residues" evidence="1">
    <location>
        <begin position="474"/>
        <end position="534"/>
    </location>
</feature>
<dbReference type="PANTHER" id="PTHR31189:SF7">
    <property type="entry name" value="OS03G0197300 PROTEIN"/>
    <property type="match status" value="1"/>
</dbReference>
<protein>
    <submittedName>
        <fullName evidence="4">Vicilin-like seed storage protein</fullName>
    </submittedName>
</protein>
<accession>A0A1D6PIB0</accession>
<dbReference type="InterPro" id="IPR050253">
    <property type="entry name" value="Seed_Storage-Functional"/>
</dbReference>
<evidence type="ECO:0000259" key="3">
    <source>
        <dbReference type="SMART" id="SM00835"/>
    </source>
</evidence>
<organism evidence="4">
    <name type="scientific">Zea mays</name>
    <name type="common">Maize</name>
    <dbReference type="NCBI Taxonomy" id="4577"/>
    <lineage>
        <taxon>Eukaryota</taxon>
        <taxon>Viridiplantae</taxon>
        <taxon>Streptophyta</taxon>
        <taxon>Embryophyta</taxon>
        <taxon>Tracheophyta</taxon>
        <taxon>Spermatophyta</taxon>
        <taxon>Magnoliopsida</taxon>
        <taxon>Liliopsida</taxon>
        <taxon>Poales</taxon>
        <taxon>Poaceae</taxon>
        <taxon>PACMAD clade</taxon>
        <taxon>Panicoideae</taxon>
        <taxon>Andropogonodae</taxon>
        <taxon>Andropogoneae</taxon>
        <taxon>Tripsacinae</taxon>
        <taxon>Zea</taxon>
    </lineage>
</organism>
<feature type="domain" description="Cupin type-1" evidence="3">
    <location>
        <begin position="255"/>
        <end position="446"/>
    </location>
</feature>
<dbReference type="InterPro" id="IPR006045">
    <property type="entry name" value="Cupin_1"/>
</dbReference>
<dbReference type="CDD" id="cd02245">
    <property type="entry name" value="cupin_7S_vicilin-like_C"/>
    <property type="match status" value="1"/>
</dbReference>
<feature type="signal peptide" evidence="2">
    <location>
        <begin position="1"/>
        <end position="21"/>
    </location>
</feature>
<feature type="compositionally biased region" description="Low complexity" evidence="1">
    <location>
        <begin position="326"/>
        <end position="337"/>
    </location>
</feature>
<dbReference type="SMART" id="SM00835">
    <property type="entry name" value="Cupin_1"/>
    <property type="match status" value="2"/>
</dbReference>
<feature type="domain" description="Cupin type-1" evidence="3">
    <location>
        <begin position="33"/>
        <end position="190"/>
    </location>
</feature>
<dbReference type="Gene3D" id="2.60.120.10">
    <property type="entry name" value="Jelly Rolls"/>
    <property type="match status" value="2"/>
</dbReference>
<gene>
    <name evidence="4" type="ORF">ZEAMMB73_Zm00001d048176</name>
</gene>
<feature type="compositionally biased region" description="Basic residues" evidence="1">
    <location>
        <begin position="554"/>
        <end position="564"/>
    </location>
</feature>
<dbReference type="Pfam" id="PF00190">
    <property type="entry name" value="Cupin_1"/>
    <property type="match status" value="2"/>
</dbReference>
<name>A0A1D6PIB0_MAIZE</name>
<feature type="region of interest" description="Disordered" evidence="1">
    <location>
        <begin position="474"/>
        <end position="573"/>
    </location>
</feature>